<dbReference type="Proteomes" id="UP001632038">
    <property type="component" value="Unassembled WGS sequence"/>
</dbReference>
<dbReference type="EMBL" id="JAVIJP010000026">
    <property type="protein sequence ID" value="KAL3636949.1"/>
    <property type="molecule type" value="Genomic_DNA"/>
</dbReference>
<organism evidence="1 2">
    <name type="scientific">Castilleja foliolosa</name>
    <dbReference type="NCBI Taxonomy" id="1961234"/>
    <lineage>
        <taxon>Eukaryota</taxon>
        <taxon>Viridiplantae</taxon>
        <taxon>Streptophyta</taxon>
        <taxon>Embryophyta</taxon>
        <taxon>Tracheophyta</taxon>
        <taxon>Spermatophyta</taxon>
        <taxon>Magnoliopsida</taxon>
        <taxon>eudicotyledons</taxon>
        <taxon>Gunneridae</taxon>
        <taxon>Pentapetalae</taxon>
        <taxon>asterids</taxon>
        <taxon>lamiids</taxon>
        <taxon>Lamiales</taxon>
        <taxon>Orobanchaceae</taxon>
        <taxon>Pedicularideae</taxon>
        <taxon>Castillejinae</taxon>
        <taxon>Castilleja</taxon>
    </lineage>
</organism>
<name>A0ABD3D6M0_9LAMI</name>
<keyword evidence="2" id="KW-1185">Reference proteome</keyword>
<accession>A0ABD3D6M0</accession>
<gene>
    <name evidence="1" type="ORF">CASFOL_019248</name>
</gene>
<evidence type="ECO:0000313" key="1">
    <source>
        <dbReference type="EMBL" id="KAL3636949.1"/>
    </source>
</evidence>
<evidence type="ECO:0000313" key="2">
    <source>
        <dbReference type="Proteomes" id="UP001632038"/>
    </source>
</evidence>
<proteinExistence type="predicted"/>
<sequence>MAKIHKLRFITEVAPPRFITITKRPLIKTLDTIDEEKAYASTFSSLSNKTMDRSESYHRQVSPFE</sequence>
<reference evidence="2" key="1">
    <citation type="journal article" date="2024" name="IScience">
        <title>Strigolactones Initiate the Formation of Haustorium-like Structures in Castilleja.</title>
        <authorList>
            <person name="Buerger M."/>
            <person name="Peterson D."/>
            <person name="Chory J."/>
        </authorList>
    </citation>
    <scope>NUCLEOTIDE SEQUENCE [LARGE SCALE GENOMIC DNA]</scope>
</reference>
<comment type="caution">
    <text evidence="1">The sequence shown here is derived from an EMBL/GenBank/DDBJ whole genome shotgun (WGS) entry which is preliminary data.</text>
</comment>
<protein>
    <submittedName>
        <fullName evidence="1">Uncharacterized protein</fullName>
    </submittedName>
</protein>
<dbReference type="PANTHER" id="PTHR35101">
    <property type="entry name" value="OS02G0162600 PROTEIN"/>
    <property type="match status" value="1"/>
</dbReference>
<dbReference type="PANTHER" id="PTHR35101:SF14">
    <property type="entry name" value="SULFOTRANSFERASE"/>
    <property type="match status" value="1"/>
</dbReference>
<dbReference type="AlphaFoldDB" id="A0ABD3D6M0"/>